<feature type="compositionally biased region" description="Acidic residues" evidence="7">
    <location>
        <begin position="357"/>
        <end position="366"/>
    </location>
</feature>
<proteinExistence type="predicted"/>
<dbReference type="AlphaFoldDB" id="A0AAD9LFC0"/>
<evidence type="ECO:0000256" key="3">
    <source>
        <dbReference type="ARBA" id="ARBA00022824"/>
    </source>
</evidence>
<dbReference type="PANTHER" id="PTHR21212">
    <property type="entry name" value="BERNARDINELLI-SEIP CONGENITAL LIPODYSTROPHY 2 HOMOLOG BSCL2 PROTEIN"/>
    <property type="match status" value="1"/>
</dbReference>
<organism evidence="10 11">
    <name type="scientific">Phytophthora citrophthora</name>
    <dbReference type="NCBI Taxonomy" id="4793"/>
    <lineage>
        <taxon>Eukaryota</taxon>
        <taxon>Sar</taxon>
        <taxon>Stramenopiles</taxon>
        <taxon>Oomycota</taxon>
        <taxon>Peronosporomycetes</taxon>
        <taxon>Peronosporales</taxon>
        <taxon>Peronosporaceae</taxon>
        <taxon>Phytophthora</taxon>
    </lineage>
</organism>
<feature type="transmembrane region" description="Helical" evidence="8">
    <location>
        <begin position="55"/>
        <end position="77"/>
    </location>
</feature>
<dbReference type="GO" id="GO:0006629">
    <property type="term" value="P:lipid metabolic process"/>
    <property type="evidence" value="ECO:0007669"/>
    <property type="project" value="UniProtKB-KW"/>
</dbReference>
<dbReference type="CDD" id="cd23995">
    <property type="entry name" value="Seipin_BSCL2_like"/>
    <property type="match status" value="1"/>
</dbReference>
<dbReference type="InterPro" id="IPR009617">
    <property type="entry name" value="Seipin"/>
</dbReference>
<feature type="transmembrane region" description="Helical" evidence="8">
    <location>
        <begin position="264"/>
        <end position="291"/>
    </location>
</feature>
<feature type="chain" id="PRO_5042088290" evidence="9">
    <location>
        <begin position="18"/>
        <end position="385"/>
    </location>
</feature>
<comment type="subcellular location">
    <subcellularLocation>
        <location evidence="1">Endoplasmic reticulum membrane</location>
        <topology evidence="1">Multi-pass membrane protein</topology>
    </subcellularLocation>
</comment>
<keyword evidence="11" id="KW-1185">Reference proteome</keyword>
<dbReference type="GO" id="GO:0140042">
    <property type="term" value="P:lipid droplet formation"/>
    <property type="evidence" value="ECO:0007669"/>
    <property type="project" value="UniProtKB-ARBA"/>
</dbReference>
<dbReference type="Proteomes" id="UP001259832">
    <property type="component" value="Unassembled WGS sequence"/>
</dbReference>
<dbReference type="Pfam" id="PF06775">
    <property type="entry name" value="Seipin"/>
    <property type="match status" value="1"/>
</dbReference>
<protein>
    <submittedName>
        <fullName evidence="10">Seipin</fullName>
    </submittedName>
</protein>
<feature type="region of interest" description="Disordered" evidence="7">
    <location>
        <begin position="349"/>
        <end position="385"/>
    </location>
</feature>
<evidence type="ECO:0000256" key="5">
    <source>
        <dbReference type="ARBA" id="ARBA00023098"/>
    </source>
</evidence>
<dbReference type="GO" id="GO:0005789">
    <property type="term" value="C:endoplasmic reticulum membrane"/>
    <property type="evidence" value="ECO:0007669"/>
    <property type="project" value="UniProtKB-SubCell"/>
</dbReference>
<feature type="compositionally biased region" description="Basic and acidic residues" evidence="7">
    <location>
        <begin position="367"/>
        <end position="385"/>
    </location>
</feature>
<keyword evidence="4 8" id="KW-1133">Transmembrane helix</keyword>
<evidence type="ECO:0000256" key="9">
    <source>
        <dbReference type="SAM" id="SignalP"/>
    </source>
</evidence>
<keyword evidence="3" id="KW-0256">Endoplasmic reticulum</keyword>
<keyword evidence="6 8" id="KW-0472">Membrane</keyword>
<evidence type="ECO:0000256" key="8">
    <source>
        <dbReference type="SAM" id="Phobius"/>
    </source>
</evidence>
<evidence type="ECO:0000256" key="6">
    <source>
        <dbReference type="ARBA" id="ARBA00023136"/>
    </source>
</evidence>
<keyword evidence="2 8" id="KW-0812">Transmembrane</keyword>
<keyword evidence="5" id="KW-0443">Lipid metabolism</keyword>
<comment type="caution">
    <text evidence="10">The sequence shown here is derived from an EMBL/GenBank/DDBJ whole genome shotgun (WGS) entry which is preliminary data.</text>
</comment>
<keyword evidence="9" id="KW-0732">Signal</keyword>
<gene>
    <name evidence="10" type="ORF">P3T76_011084</name>
</gene>
<evidence type="ECO:0000256" key="1">
    <source>
        <dbReference type="ARBA" id="ARBA00004477"/>
    </source>
</evidence>
<sequence length="385" mass="43071">MMVVPWTLLLALLPTSATELLKDEAERQRLREELTRVTKDYAKLLLIWAFRAAQVFAGISFLFVTASMLYALLYYLVIPSRFHEQEIFFHYGKHHAVIVQGYPNLPHASLDLRDPVHQWDALVPNLEQSTQPVLVPGVKYDVIVDLTVPESRVNAEVGVFMVSTWLYANPEKGLAASARPVTLHDMPGPVRWLKLAFWLVPYTLGFAEPAQTLRVTAINGYLENTENPLTRVDIELNTPKLQVYSAKLTVIAQLTGLRYLMYHWAVPTAILFILNIVFVEALVLVILYAVYALPQLDEEAAADAAVLEAAAADARDKAKKLFDPMQGSETEITTQVESETLIGGVSFTSTSMKESPEVFEEASEEPEGIKEEKVDVKKEPEADSL</sequence>
<dbReference type="EMBL" id="JASMQC010000025">
    <property type="protein sequence ID" value="KAK1934475.1"/>
    <property type="molecule type" value="Genomic_DNA"/>
</dbReference>
<evidence type="ECO:0000256" key="4">
    <source>
        <dbReference type="ARBA" id="ARBA00022989"/>
    </source>
</evidence>
<evidence type="ECO:0000313" key="10">
    <source>
        <dbReference type="EMBL" id="KAK1934475.1"/>
    </source>
</evidence>
<dbReference type="PANTHER" id="PTHR21212:SF0">
    <property type="entry name" value="SEIPIN"/>
    <property type="match status" value="1"/>
</dbReference>
<evidence type="ECO:0000256" key="7">
    <source>
        <dbReference type="SAM" id="MobiDB-lite"/>
    </source>
</evidence>
<name>A0AAD9LFC0_9STRA</name>
<evidence type="ECO:0000256" key="2">
    <source>
        <dbReference type="ARBA" id="ARBA00022692"/>
    </source>
</evidence>
<accession>A0AAD9LFC0</accession>
<reference evidence="10" key="1">
    <citation type="submission" date="2023-08" db="EMBL/GenBank/DDBJ databases">
        <title>Reference Genome Resource for the Citrus Pathogen Phytophthora citrophthora.</title>
        <authorList>
            <person name="Moller H."/>
            <person name="Coetzee B."/>
            <person name="Rose L.J."/>
            <person name="Van Niekerk J.M."/>
        </authorList>
    </citation>
    <scope>NUCLEOTIDE SEQUENCE</scope>
    <source>
        <strain evidence="10">STE-U-9442</strain>
    </source>
</reference>
<evidence type="ECO:0000313" key="11">
    <source>
        <dbReference type="Proteomes" id="UP001259832"/>
    </source>
</evidence>
<feature type="signal peptide" evidence="9">
    <location>
        <begin position="1"/>
        <end position="17"/>
    </location>
</feature>